<evidence type="ECO:0000259" key="2">
    <source>
        <dbReference type="PROSITE" id="PS50948"/>
    </source>
</evidence>
<gene>
    <name evidence="3" type="ORF">Pcinc_010004</name>
</gene>
<proteinExistence type="predicted"/>
<keyword evidence="1" id="KW-0732">Signal</keyword>
<evidence type="ECO:0000313" key="3">
    <source>
        <dbReference type="EMBL" id="KAK3885810.1"/>
    </source>
</evidence>
<evidence type="ECO:0000313" key="4">
    <source>
        <dbReference type="Proteomes" id="UP001286313"/>
    </source>
</evidence>
<organism evidence="3 4">
    <name type="scientific">Petrolisthes cinctipes</name>
    <name type="common">Flat porcelain crab</name>
    <dbReference type="NCBI Taxonomy" id="88211"/>
    <lineage>
        <taxon>Eukaryota</taxon>
        <taxon>Metazoa</taxon>
        <taxon>Ecdysozoa</taxon>
        <taxon>Arthropoda</taxon>
        <taxon>Crustacea</taxon>
        <taxon>Multicrustacea</taxon>
        <taxon>Malacostraca</taxon>
        <taxon>Eumalacostraca</taxon>
        <taxon>Eucarida</taxon>
        <taxon>Decapoda</taxon>
        <taxon>Pleocyemata</taxon>
        <taxon>Anomura</taxon>
        <taxon>Galatheoidea</taxon>
        <taxon>Porcellanidae</taxon>
        <taxon>Petrolisthes</taxon>
    </lineage>
</organism>
<feature type="chain" id="PRO_5042150859" description="Apple domain-containing protein" evidence="1">
    <location>
        <begin position="41"/>
        <end position="257"/>
    </location>
</feature>
<sequence length="257" mass="28147">MITMLATLKKSMIEGLASPPSSLWLLLLLVELLLVLECHAVKESLVVHQDTTLTTTEHEVDSLSLCKCRMMCLTYPPCTAVAFTNQSSGSSRCLLSTDPDPSSLLQSQPRVVTLVYATSVIPTTTTAAAPTRIRSVVRSGAKTSTGTPSSVKAICEAEGYTSVTAANFERFIQKTSSYTFYVFSDMFLGFMRNNDKVDFADGSSLPWSDVQQILNDEFRTVNINDGTDCFLREGSRTVTQGLCSFPNDDYRVVCVEV</sequence>
<evidence type="ECO:0000256" key="1">
    <source>
        <dbReference type="SAM" id="SignalP"/>
    </source>
</evidence>
<name>A0AAE1G479_PETCI</name>
<accession>A0AAE1G479</accession>
<dbReference type="InterPro" id="IPR003609">
    <property type="entry name" value="Pan_app"/>
</dbReference>
<feature type="domain" description="Apple" evidence="2">
    <location>
        <begin position="38"/>
        <end position="120"/>
    </location>
</feature>
<reference evidence="3" key="1">
    <citation type="submission" date="2023-10" db="EMBL/GenBank/DDBJ databases">
        <title>Genome assemblies of two species of porcelain crab, Petrolisthes cinctipes and Petrolisthes manimaculis (Anomura: Porcellanidae).</title>
        <authorList>
            <person name="Angst P."/>
        </authorList>
    </citation>
    <scope>NUCLEOTIDE SEQUENCE</scope>
    <source>
        <strain evidence="3">PB745_01</strain>
        <tissue evidence="3">Gill</tissue>
    </source>
</reference>
<feature type="signal peptide" evidence="1">
    <location>
        <begin position="1"/>
        <end position="40"/>
    </location>
</feature>
<dbReference type="AlphaFoldDB" id="A0AAE1G479"/>
<dbReference type="Proteomes" id="UP001286313">
    <property type="component" value="Unassembled WGS sequence"/>
</dbReference>
<protein>
    <recommendedName>
        <fullName evidence="2">Apple domain-containing protein</fullName>
    </recommendedName>
</protein>
<comment type="caution">
    <text evidence="3">The sequence shown here is derived from an EMBL/GenBank/DDBJ whole genome shotgun (WGS) entry which is preliminary data.</text>
</comment>
<dbReference type="EMBL" id="JAWQEG010000765">
    <property type="protein sequence ID" value="KAK3885810.1"/>
    <property type="molecule type" value="Genomic_DNA"/>
</dbReference>
<keyword evidence="4" id="KW-1185">Reference proteome</keyword>
<dbReference type="PROSITE" id="PS50948">
    <property type="entry name" value="PAN"/>
    <property type="match status" value="1"/>
</dbReference>